<proteinExistence type="predicted"/>
<keyword evidence="2" id="KW-1185">Reference proteome</keyword>
<evidence type="ECO:0000313" key="1">
    <source>
        <dbReference type="EMBL" id="EFU74240.1"/>
    </source>
</evidence>
<protein>
    <submittedName>
        <fullName evidence="1">Uncharacterized protein</fullName>
    </submittedName>
</protein>
<dbReference type="HOGENOM" id="CLU_2733808_0_0_9"/>
<dbReference type="AlphaFoldDB" id="E6LEY0"/>
<dbReference type="EMBL" id="AEPV01000035">
    <property type="protein sequence ID" value="EFU74240.1"/>
    <property type="molecule type" value="Genomic_DNA"/>
</dbReference>
<reference evidence="1 2" key="1">
    <citation type="submission" date="2010-12" db="EMBL/GenBank/DDBJ databases">
        <authorList>
            <person name="Muzny D."/>
            <person name="Qin X."/>
            <person name="Deng J."/>
            <person name="Jiang H."/>
            <person name="Liu Y."/>
            <person name="Qu J."/>
            <person name="Song X.-Z."/>
            <person name="Zhang L."/>
            <person name="Thornton R."/>
            <person name="Coyle M."/>
            <person name="Francisco L."/>
            <person name="Jackson L."/>
            <person name="Javaid M."/>
            <person name="Korchina V."/>
            <person name="Kovar C."/>
            <person name="Mata R."/>
            <person name="Mathew T."/>
            <person name="Ngo R."/>
            <person name="Nguyen L."/>
            <person name="Nguyen N."/>
            <person name="Okwuonu G."/>
            <person name="Ongeri F."/>
            <person name="Pham C."/>
            <person name="Simmons D."/>
            <person name="Wilczek-Boney K."/>
            <person name="Hale W."/>
            <person name="Jakkamsetti A."/>
            <person name="Pham P."/>
            <person name="Ruth R."/>
            <person name="San Lucas F."/>
            <person name="Warren J."/>
            <person name="Zhang J."/>
            <person name="Zhao Z."/>
            <person name="Zhou C."/>
            <person name="Zhu D."/>
            <person name="Lee S."/>
            <person name="Bess C."/>
            <person name="Blankenburg K."/>
            <person name="Forbes L."/>
            <person name="Fu Q."/>
            <person name="Gubbala S."/>
            <person name="Hirani K."/>
            <person name="Jayaseelan J.C."/>
            <person name="Lara F."/>
            <person name="Munidasa M."/>
            <person name="Palculict T."/>
            <person name="Patil S."/>
            <person name="Pu L.-L."/>
            <person name="Saada N."/>
            <person name="Tang L."/>
            <person name="Weissenberger G."/>
            <person name="Zhu Y."/>
            <person name="Hemphill L."/>
            <person name="Shang Y."/>
            <person name="Youmans B."/>
            <person name="Ayvaz T."/>
            <person name="Ross M."/>
            <person name="Santibanez J."/>
            <person name="Aqrawi P."/>
            <person name="Gross S."/>
            <person name="Joshi V."/>
            <person name="Fowler G."/>
            <person name="Nazareth L."/>
            <person name="Reid J."/>
            <person name="Worley K."/>
            <person name="Petrosino J."/>
            <person name="Highlander S."/>
            <person name="Gibbs R."/>
        </authorList>
    </citation>
    <scope>NUCLEOTIDE SEQUENCE [LARGE SCALE GENOMIC DNA]</scope>
    <source>
        <strain evidence="2">DSM 15952 / CCUG 50447 / LMG 22039 / TP 1.5</strain>
    </source>
</reference>
<name>E6LEY0_ENTI1</name>
<organism evidence="1 2">
    <name type="scientific">Enterococcus italicus (strain DSM 15952 / CCUG 50447 / LMG 22039 / TP 1.5)</name>
    <dbReference type="NCBI Taxonomy" id="888064"/>
    <lineage>
        <taxon>Bacteria</taxon>
        <taxon>Bacillati</taxon>
        <taxon>Bacillota</taxon>
        <taxon>Bacilli</taxon>
        <taxon>Lactobacillales</taxon>
        <taxon>Enterococcaceae</taxon>
        <taxon>Enterococcus</taxon>
    </lineage>
</organism>
<evidence type="ECO:0000313" key="2">
    <source>
        <dbReference type="Proteomes" id="UP000010296"/>
    </source>
</evidence>
<gene>
    <name evidence="1" type="ORF">HMPREF9088_0981</name>
</gene>
<dbReference type="Proteomes" id="UP000010296">
    <property type="component" value="Unassembled WGS sequence"/>
</dbReference>
<comment type="caution">
    <text evidence="1">The sequence shown here is derived from an EMBL/GenBank/DDBJ whole genome shotgun (WGS) entry which is preliminary data.</text>
</comment>
<dbReference type="STRING" id="888064.HMPREF9088_0981"/>
<sequence>MTALTTVSYNILQIHFRKHLQENTQKKLLHCLVNHMTNRPEDGNIDFSKKKTKKDGFKWLQLLKRITKKSF</sequence>
<accession>E6LEY0</accession>